<organism evidence="11 12">
    <name type="scientific">Cannabis sativa</name>
    <name type="common">Hemp</name>
    <name type="synonym">Marijuana</name>
    <dbReference type="NCBI Taxonomy" id="3483"/>
    <lineage>
        <taxon>Eukaryota</taxon>
        <taxon>Viridiplantae</taxon>
        <taxon>Streptophyta</taxon>
        <taxon>Embryophyta</taxon>
        <taxon>Tracheophyta</taxon>
        <taxon>Spermatophyta</taxon>
        <taxon>Magnoliopsida</taxon>
        <taxon>eudicotyledons</taxon>
        <taxon>Gunneridae</taxon>
        <taxon>Pentapetalae</taxon>
        <taxon>rosids</taxon>
        <taxon>fabids</taxon>
        <taxon>Rosales</taxon>
        <taxon>Cannabaceae</taxon>
        <taxon>Cannabis</taxon>
    </lineage>
</organism>
<protein>
    <recommendedName>
        <fullName evidence="10">Peptidase M48 domain-containing protein</fullName>
    </recommendedName>
</protein>
<dbReference type="GO" id="GO:0004222">
    <property type="term" value="F:metalloendopeptidase activity"/>
    <property type="evidence" value="ECO:0007669"/>
    <property type="project" value="InterPro"/>
</dbReference>
<feature type="repeat" description="PPR" evidence="8">
    <location>
        <begin position="652"/>
        <end position="686"/>
    </location>
</feature>
<keyword evidence="9" id="KW-1133">Transmembrane helix</keyword>
<dbReference type="Pfam" id="PF01435">
    <property type="entry name" value="Peptidase_M48"/>
    <property type="match status" value="1"/>
</dbReference>
<name>A0A803PRU5_CANSA</name>
<keyword evidence="4" id="KW-0677">Repeat</keyword>
<dbReference type="Gramene" id="evm.model.05.774">
    <property type="protein sequence ID" value="cds.evm.model.05.774"/>
    <property type="gene ID" value="evm.TU.05.774"/>
</dbReference>
<dbReference type="Proteomes" id="UP000596661">
    <property type="component" value="Chromosome 5"/>
</dbReference>
<evidence type="ECO:0000313" key="11">
    <source>
        <dbReference type="EnsemblPlants" id="cds.evm.model.05.774"/>
    </source>
</evidence>
<dbReference type="GO" id="GO:0046872">
    <property type="term" value="F:metal ion binding"/>
    <property type="evidence" value="ECO:0007669"/>
    <property type="project" value="UniProtKB-KW"/>
</dbReference>
<sequence length="1018" mass="114750">MAYYRRAKLALDGFHRCGSKILSNAPLTQLPTSKISQTGSSILARNSAKLFGFCSYSTISQKSVSQMGLGRSKCNNPFLSGAKRCYYVDRYQVQHFRPRGPRRWFQNPRTVLIVAVVGSGALITVYFGNLESIPYTKRTHFVLLSRSMERRLGEAQFDQMKGAFKGKILPAIHPESVRVRLIANDIIKALQKGLRHEQVWSDLGYASESLGTPQEESGHDTLMALKESGGEGKVEEKWFRDDEILDDKWFEETRKKGQERGSQSATSHLEGLNWEVLVVDEPVVNAFCLPGGKIVVFTGLLEHFRSDAEIATIIGHEVGHAVARHAAEGITKNLWFAILQLVLYQFVMPDIVNTMSALFLRLPFSRRMEMEADYIGLLLIASAGYDPRVAPKVYEKLGKVTGESALRDYLSTHPSGKKRAQLLAQAKVMEEALTIYKNTRDGKGVEAKQKSHETFCNLDFGAKGLMLSMIEGQRLNLKNAILRLIEECKNMRELKQIHTQIIKSPFIQQTDQFLLTSRLLFFCAISHMGSLSYAADVFRVIENPNLHVYNIMIRAYASKDFGWDKTYSFKSLLLYKSMLCDGILPNCLTFPFLVKECAKRVDSGTGRSIHCQIIRYGFYEDTYVQNSLINLYSACGFLSTARVLFDEMLKRDTVSWNSIIVGYLRSGGLEEALDLFRMMNNKNIVTWNSIIAGFVQDGRPKEALQLFHEMQIVSSDMVRPDKFTLASVLAACAHLGSIDHGKWVHNYMRRCGVECDVVIGTALVDMYGKCGSIERACMVFKEMPEKDTLACTAMISVLALHGFSTEAFDLFGEMEMTGVKPNHVTFVGLLSACSHAGLVEKGRWCFDVMKRVHLIEPQVHHYACLVDILGRAGLFDEAERVIRDMPMKPDVFVWGALLGGCQMHGKEELGERVAKYLIDLEPLNHAFYVNLCDIYAKSCRFKDAKSIRTLMEDTGIKKEVVGCSMIEIDGMVHEFSVRGSPDVAMERLRRVLSVLYDDMKLDKYVCYHDGNYQVSVLS</sequence>
<dbReference type="Pfam" id="PF13041">
    <property type="entry name" value="PPR_2"/>
    <property type="match status" value="2"/>
</dbReference>
<dbReference type="GO" id="GO:0006508">
    <property type="term" value="P:proteolysis"/>
    <property type="evidence" value="ECO:0007669"/>
    <property type="project" value="UniProtKB-KW"/>
</dbReference>
<evidence type="ECO:0000256" key="3">
    <source>
        <dbReference type="ARBA" id="ARBA00022723"/>
    </source>
</evidence>
<feature type="domain" description="Peptidase M48" evidence="10">
    <location>
        <begin position="264"/>
        <end position="424"/>
    </location>
</feature>
<dbReference type="NCBIfam" id="TIGR00756">
    <property type="entry name" value="PPR"/>
    <property type="match status" value="4"/>
</dbReference>
<evidence type="ECO:0000256" key="8">
    <source>
        <dbReference type="PROSITE-ProRule" id="PRU00708"/>
    </source>
</evidence>
<reference evidence="11" key="2">
    <citation type="submission" date="2021-03" db="UniProtKB">
        <authorList>
            <consortium name="EnsemblPlants"/>
        </authorList>
    </citation>
    <scope>IDENTIFICATION</scope>
</reference>
<dbReference type="InterPro" id="IPR046848">
    <property type="entry name" value="E_motif"/>
</dbReference>
<keyword evidence="6" id="KW-0862">Zinc</keyword>
<dbReference type="InterPro" id="IPR001915">
    <property type="entry name" value="Peptidase_M48"/>
</dbReference>
<evidence type="ECO:0000256" key="1">
    <source>
        <dbReference type="ARBA" id="ARBA00001947"/>
    </source>
</evidence>
<dbReference type="FunFam" id="1.25.40.10:FF:000329">
    <property type="entry name" value="Pentatricopeptide repeat-containing protein"/>
    <property type="match status" value="1"/>
</dbReference>
<dbReference type="PROSITE" id="PS51375">
    <property type="entry name" value="PPR"/>
    <property type="match status" value="2"/>
</dbReference>
<dbReference type="EMBL" id="UZAU01000455">
    <property type="status" value="NOT_ANNOTATED_CDS"/>
    <property type="molecule type" value="Genomic_DNA"/>
</dbReference>
<evidence type="ECO:0000313" key="12">
    <source>
        <dbReference type="Proteomes" id="UP000596661"/>
    </source>
</evidence>
<evidence type="ECO:0000256" key="2">
    <source>
        <dbReference type="ARBA" id="ARBA00022670"/>
    </source>
</evidence>
<evidence type="ECO:0000256" key="9">
    <source>
        <dbReference type="SAM" id="Phobius"/>
    </source>
</evidence>
<dbReference type="AlphaFoldDB" id="A0A803PRU5"/>
<reference evidence="11" key="1">
    <citation type="submission" date="2018-11" db="EMBL/GenBank/DDBJ databases">
        <authorList>
            <person name="Grassa J C."/>
        </authorList>
    </citation>
    <scope>NUCLEOTIDE SEQUENCE [LARGE SCALE GENOMIC DNA]</scope>
</reference>
<dbReference type="Pfam" id="PF20431">
    <property type="entry name" value="E_motif"/>
    <property type="match status" value="1"/>
</dbReference>
<dbReference type="InterPro" id="IPR011990">
    <property type="entry name" value="TPR-like_helical_dom_sf"/>
</dbReference>
<keyword evidence="5" id="KW-0378">Hydrolase</keyword>
<dbReference type="Gene3D" id="1.25.40.10">
    <property type="entry name" value="Tetratricopeptide repeat domain"/>
    <property type="match status" value="3"/>
</dbReference>
<dbReference type="Pfam" id="PF01535">
    <property type="entry name" value="PPR"/>
    <property type="match status" value="3"/>
</dbReference>
<dbReference type="PANTHER" id="PTHR47926">
    <property type="entry name" value="PENTATRICOPEPTIDE REPEAT-CONTAINING PROTEIN"/>
    <property type="match status" value="1"/>
</dbReference>
<dbReference type="GO" id="GO:0009451">
    <property type="term" value="P:RNA modification"/>
    <property type="evidence" value="ECO:0007669"/>
    <property type="project" value="InterPro"/>
</dbReference>
<evidence type="ECO:0000256" key="7">
    <source>
        <dbReference type="ARBA" id="ARBA00023049"/>
    </source>
</evidence>
<dbReference type="Gene3D" id="3.30.2010.10">
    <property type="entry name" value="Metalloproteases ('zincins'), catalytic domain"/>
    <property type="match status" value="1"/>
</dbReference>
<keyword evidence="3" id="KW-0479">Metal-binding</keyword>
<feature type="repeat" description="PPR" evidence="8">
    <location>
        <begin position="787"/>
        <end position="821"/>
    </location>
</feature>
<dbReference type="PANTHER" id="PTHR47926:SF401">
    <property type="entry name" value="PENTATRICOPEPTIDE REPEAT-CONTAINING PROTEIN"/>
    <property type="match status" value="1"/>
</dbReference>
<dbReference type="GO" id="GO:0003723">
    <property type="term" value="F:RNA binding"/>
    <property type="evidence" value="ECO:0007669"/>
    <property type="project" value="InterPro"/>
</dbReference>
<evidence type="ECO:0000256" key="4">
    <source>
        <dbReference type="ARBA" id="ARBA00022737"/>
    </source>
</evidence>
<keyword evidence="9" id="KW-0472">Membrane</keyword>
<evidence type="ECO:0000259" key="10">
    <source>
        <dbReference type="Pfam" id="PF01435"/>
    </source>
</evidence>
<keyword evidence="7" id="KW-0482">Metalloprotease</keyword>
<dbReference type="EnsemblPlants" id="evm.model.05.774">
    <property type="protein sequence ID" value="cds.evm.model.05.774"/>
    <property type="gene ID" value="evm.TU.05.774"/>
</dbReference>
<dbReference type="FunFam" id="1.25.40.10:FF:000470">
    <property type="entry name" value="Pentatricopeptide repeat-containing protein At5g66520"/>
    <property type="match status" value="1"/>
</dbReference>
<evidence type="ECO:0000256" key="5">
    <source>
        <dbReference type="ARBA" id="ARBA00022801"/>
    </source>
</evidence>
<feature type="transmembrane region" description="Helical" evidence="9">
    <location>
        <begin position="110"/>
        <end position="128"/>
    </location>
</feature>
<accession>A0A803PRU5</accession>
<proteinExistence type="predicted"/>
<comment type="cofactor">
    <cofactor evidence="1">
        <name>Zn(2+)</name>
        <dbReference type="ChEBI" id="CHEBI:29105"/>
    </cofactor>
</comment>
<dbReference type="CDD" id="cd07331">
    <property type="entry name" value="M48C_Oma1_like"/>
    <property type="match status" value="1"/>
</dbReference>
<evidence type="ECO:0000256" key="6">
    <source>
        <dbReference type="ARBA" id="ARBA00022833"/>
    </source>
</evidence>
<keyword evidence="2" id="KW-0645">Protease</keyword>
<keyword evidence="12" id="KW-1185">Reference proteome</keyword>
<dbReference type="InterPro" id="IPR046960">
    <property type="entry name" value="PPR_At4g14850-like_plant"/>
</dbReference>
<keyword evidence="9" id="KW-0812">Transmembrane</keyword>
<dbReference type="InterPro" id="IPR002885">
    <property type="entry name" value="PPR_rpt"/>
</dbReference>